<dbReference type="Pfam" id="PF20181">
    <property type="entry name" value="DUF6544"/>
    <property type="match status" value="1"/>
</dbReference>
<proteinExistence type="predicted"/>
<evidence type="ECO:0000313" key="2">
    <source>
        <dbReference type="Proteomes" id="UP000199612"/>
    </source>
</evidence>
<sequence>MSLTKRIVIGLLVLSGVVVTGSFLAQSLFKRNVKAEVEELFSAVEKKGERVSEEDLEGLPESVKRWFKYSGMIGKDRVMSVRLKQQAEMRLGPDSRWLPVEAEQYFTSEDPGFIWDATIKAAPFVHISGRDKYQNGQGSMLIKPLSIFTLADSQGEEIDQGTLLRYLAETMWFPSALLNDYIEWEAIDDNNARAVMTYDGVSASGIFTINDLGEVVRFEAERYGDFDGEFRMETWSIPVSAYKSFEGLKVPTKGEITWKLDEGDYNWFNFEVMDIEYNKPYVY</sequence>
<organism evidence="1 2">
    <name type="scientific">Alkalibacterium subtropicum</name>
    <dbReference type="NCBI Taxonomy" id="753702"/>
    <lineage>
        <taxon>Bacteria</taxon>
        <taxon>Bacillati</taxon>
        <taxon>Bacillota</taxon>
        <taxon>Bacilli</taxon>
        <taxon>Lactobacillales</taxon>
        <taxon>Carnobacteriaceae</taxon>
        <taxon>Alkalibacterium</taxon>
    </lineage>
</organism>
<evidence type="ECO:0000313" key="1">
    <source>
        <dbReference type="EMBL" id="SFC22588.1"/>
    </source>
</evidence>
<keyword evidence="2" id="KW-1185">Reference proteome</keyword>
<dbReference type="RefSeq" id="WP_091529276.1">
    <property type="nucleotide sequence ID" value="NZ_FOLT01000004.1"/>
</dbReference>
<dbReference type="AlphaFoldDB" id="A0A1I1HKV0"/>
<reference evidence="2" key="1">
    <citation type="submission" date="2016-10" db="EMBL/GenBank/DDBJ databases">
        <authorList>
            <person name="Varghese N."/>
            <person name="Submissions S."/>
        </authorList>
    </citation>
    <scope>NUCLEOTIDE SEQUENCE [LARGE SCALE GENOMIC DNA]</scope>
    <source>
        <strain evidence="2">DSM 23664</strain>
    </source>
</reference>
<gene>
    <name evidence="1" type="ORF">SAMN04488102_10444</name>
</gene>
<dbReference type="EMBL" id="FOLT01000004">
    <property type="protein sequence ID" value="SFC22588.1"/>
    <property type="molecule type" value="Genomic_DNA"/>
</dbReference>
<dbReference type="OrthoDB" id="9786534at2"/>
<dbReference type="InterPro" id="IPR046674">
    <property type="entry name" value="DUF6544"/>
</dbReference>
<protein>
    <submittedName>
        <fullName evidence="1">Uncharacterized protein</fullName>
    </submittedName>
</protein>
<dbReference type="STRING" id="753702.SAMN04488102_10444"/>
<dbReference type="Proteomes" id="UP000199612">
    <property type="component" value="Unassembled WGS sequence"/>
</dbReference>
<name>A0A1I1HKV0_9LACT</name>
<accession>A0A1I1HKV0</accession>